<dbReference type="AlphaFoldDB" id="A0A3B0Y7R6"/>
<gene>
    <name evidence="1" type="ORF">MNBD_GAMMA12-2576</name>
</gene>
<organism evidence="1">
    <name type="scientific">hydrothermal vent metagenome</name>
    <dbReference type="NCBI Taxonomy" id="652676"/>
    <lineage>
        <taxon>unclassified sequences</taxon>
        <taxon>metagenomes</taxon>
        <taxon>ecological metagenomes</taxon>
    </lineage>
</organism>
<proteinExistence type="predicted"/>
<protein>
    <submittedName>
        <fullName evidence="1">Uncharacterized protein</fullName>
    </submittedName>
</protein>
<evidence type="ECO:0000313" key="1">
    <source>
        <dbReference type="EMBL" id="VAW76818.1"/>
    </source>
</evidence>
<accession>A0A3B0Y7R6</accession>
<name>A0A3B0Y7R6_9ZZZZ</name>
<dbReference type="Gene3D" id="3.80.10.10">
    <property type="entry name" value="Ribonuclease Inhibitor"/>
    <property type="match status" value="1"/>
</dbReference>
<dbReference type="SUPFAM" id="SSF52058">
    <property type="entry name" value="L domain-like"/>
    <property type="match status" value="1"/>
</dbReference>
<dbReference type="InterPro" id="IPR032675">
    <property type="entry name" value="LRR_dom_sf"/>
</dbReference>
<dbReference type="EMBL" id="UOFL01000114">
    <property type="protein sequence ID" value="VAW76818.1"/>
    <property type="molecule type" value="Genomic_DNA"/>
</dbReference>
<sequence>MNKFISRIQNDNQDRNSIAWKKLCEYIDLLAKEQGNEFYPEEVLGSKLYSEIYTLPESIAKLNKVKRISLGSSKLKRIPPQIGQMTSLEYVDFYGSYNLHWYPYELSYCTNLRGSLISTRALYGNVMDRRGFPALNKNPVSYVEDKLYCSVCKKETKYDMLSQWWLSLNIGTDIVPLLVNSCSTRCNQLLPTPSKSALQFPHKGGSNLEQPPNREELIVLWRSVKSKLKNAEIDINKNVSHELYDEMKSSIPVITEAEMWKIVIDKLNSGEISY</sequence>
<reference evidence="1" key="1">
    <citation type="submission" date="2018-06" db="EMBL/GenBank/DDBJ databases">
        <authorList>
            <person name="Zhirakovskaya E."/>
        </authorList>
    </citation>
    <scope>NUCLEOTIDE SEQUENCE</scope>
</reference>